<feature type="transmembrane region" description="Helical" evidence="6">
    <location>
        <begin position="285"/>
        <end position="303"/>
    </location>
</feature>
<feature type="transmembrane region" description="Helical" evidence="6">
    <location>
        <begin position="260"/>
        <end position="278"/>
    </location>
</feature>
<dbReference type="PROSITE" id="PS50850">
    <property type="entry name" value="MFS"/>
    <property type="match status" value="1"/>
</dbReference>
<keyword evidence="4 6" id="KW-1133">Transmembrane helix</keyword>
<feature type="transmembrane region" description="Helical" evidence="6">
    <location>
        <begin position="144"/>
        <end position="166"/>
    </location>
</feature>
<keyword evidence="9" id="KW-1185">Reference proteome</keyword>
<feature type="transmembrane region" description="Helical" evidence="6">
    <location>
        <begin position="370"/>
        <end position="388"/>
    </location>
</feature>
<keyword evidence="3 6" id="KW-0812">Transmembrane</keyword>
<accession>A0A941IZ63</accession>
<evidence type="ECO:0000259" key="7">
    <source>
        <dbReference type="PROSITE" id="PS50850"/>
    </source>
</evidence>
<evidence type="ECO:0000256" key="5">
    <source>
        <dbReference type="ARBA" id="ARBA00023136"/>
    </source>
</evidence>
<comment type="caution">
    <text evidence="8">The sequence shown here is derived from an EMBL/GenBank/DDBJ whole genome shotgun (WGS) entry which is preliminary data.</text>
</comment>
<dbReference type="SUPFAM" id="SSF103473">
    <property type="entry name" value="MFS general substrate transporter"/>
    <property type="match status" value="1"/>
</dbReference>
<feature type="transmembrane region" description="Helical" evidence="6">
    <location>
        <begin position="12"/>
        <end position="32"/>
    </location>
</feature>
<sequence length="391" mass="42150">MTDTQITKSKAVWPVLFSFFVVSFVDLVGTGVDELKQGADTPDYLLQLIPFVAFIWFFLISVPAGIWQARYGKKRVLNIAILITVLGLFVPLLGNTLLVILVSFALLGIGNTIMQVAANPLLMSVVPAEKGSGYLSLSQFIKSLGSMVGPYVAAVVGPLVASAIGFEGEGTWRFGLYLFGIVAFMAWLWLSLTPVAEEKNADTQVTIGSCLKLLGNRYIALMVLGIFAVVGIDVAINSNIGTFLQLKIGVSEEAAKYGKSVYFFAKMLGTLVGGILLMKGNANTFLKWSTLLALVFVFALTFVQHSIAAWILVGLISLGVSNIFPLIYSITVGNYPDRSDEISGLMMMAISGGAIFPLLVGLAMRSHLNGGLWIIFGLLVFILLLTRVKKS</sequence>
<feature type="domain" description="Major facilitator superfamily (MFS) profile" evidence="7">
    <location>
        <begin position="1"/>
        <end position="391"/>
    </location>
</feature>
<reference evidence="8" key="1">
    <citation type="journal article" date="2018" name="Int. J. Syst. Evol. Microbiol.">
        <title>Carboxylicivirga sediminis sp. nov., isolated from coastal sediment.</title>
        <authorList>
            <person name="Wang F.Q."/>
            <person name="Ren L.H."/>
            <person name="Zou R.J."/>
            <person name="Sun Y.Z."/>
            <person name="Liu X.J."/>
            <person name="Jiang F."/>
            <person name="Liu L.J."/>
        </authorList>
    </citation>
    <scope>NUCLEOTIDE SEQUENCE</scope>
    <source>
        <strain evidence="8">JR1</strain>
    </source>
</reference>
<reference evidence="8" key="2">
    <citation type="submission" date="2021-04" db="EMBL/GenBank/DDBJ databases">
        <authorList>
            <person name="Zhang T."/>
            <person name="Zhang Y."/>
            <person name="Lu D."/>
            <person name="Zuo D."/>
            <person name="Du Z."/>
        </authorList>
    </citation>
    <scope>NUCLEOTIDE SEQUENCE</scope>
    <source>
        <strain evidence="8">JR1</strain>
    </source>
</reference>
<evidence type="ECO:0000256" key="4">
    <source>
        <dbReference type="ARBA" id="ARBA00022989"/>
    </source>
</evidence>
<protein>
    <submittedName>
        <fullName evidence="8">MFS transporter</fullName>
    </submittedName>
</protein>
<gene>
    <name evidence="8" type="ORF">KDU71_18970</name>
</gene>
<dbReference type="InterPro" id="IPR036259">
    <property type="entry name" value="MFS_trans_sf"/>
</dbReference>
<evidence type="ECO:0000256" key="6">
    <source>
        <dbReference type="SAM" id="Phobius"/>
    </source>
</evidence>
<dbReference type="InterPro" id="IPR011701">
    <property type="entry name" value="MFS"/>
</dbReference>
<dbReference type="InterPro" id="IPR050375">
    <property type="entry name" value="MFS_TsgA-like"/>
</dbReference>
<dbReference type="Gene3D" id="1.20.1250.20">
    <property type="entry name" value="MFS general substrate transporter like domains"/>
    <property type="match status" value="2"/>
</dbReference>
<evidence type="ECO:0000256" key="3">
    <source>
        <dbReference type="ARBA" id="ARBA00022692"/>
    </source>
</evidence>
<comment type="subcellular location">
    <subcellularLocation>
        <location evidence="1">Cell inner membrane</location>
        <topology evidence="1">Multi-pass membrane protein</topology>
    </subcellularLocation>
</comment>
<keyword evidence="2" id="KW-1003">Cell membrane</keyword>
<dbReference type="AlphaFoldDB" id="A0A941IZ63"/>
<proteinExistence type="predicted"/>
<evidence type="ECO:0000313" key="9">
    <source>
        <dbReference type="Proteomes" id="UP000679220"/>
    </source>
</evidence>
<feature type="transmembrane region" description="Helical" evidence="6">
    <location>
        <begin position="172"/>
        <end position="190"/>
    </location>
</feature>
<evidence type="ECO:0000313" key="8">
    <source>
        <dbReference type="EMBL" id="MBR8537660.1"/>
    </source>
</evidence>
<feature type="transmembrane region" description="Helical" evidence="6">
    <location>
        <begin position="76"/>
        <end position="94"/>
    </location>
</feature>
<evidence type="ECO:0000256" key="2">
    <source>
        <dbReference type="ARBA" id="ARBA00022475"/>
    </source>
</evidence>
<organism evidence="8 9">
    <name type="scientific">Carboxylicivirga sediminis</name>
    <dbReference type="NCBI Taxonomy" id="2006564"/>
    <lineage>
        <taxon>Bacteria</taxon>
        <taxon>Pseudomonadati</taxon>
        <taxon>Bacteroidota</taxon>
        <taxon>Bacteroidia</taxon>
        <taxon>Marinilabiliales</taxon>
        <taxon>Marinilabiliaceae</taxon>
        <taxon>Carboxylicivirga</taxon>
    </lineage>
</organism>
<keyword evidence="5 6" id="KW-0472">Membrane</keyword>
<feature type="transmembrane region" description="Helical" evidence="6">
    <location>
        <begin position="218"/>
        <end position="240"/>
    </location>
</feature>
<dbReference type="PANTHER" id="PTHR43702">
    <property type="entry name" value="L-FUCOSE-PROTON SYMPORTER"/>
    <property type="match status" value="1"/>
</dbReference>
<dbReference type="Proteomes" id="UP000679220">
    <property type="component" value="Unassembled WGS sequence"/>
</dbReference>
<dbReference type="PANTHER" id="PTHR43702:SF3">
    <property type="entry name" value="PROTEIN TSGA"/>
    <property type="match status" value="1"/>
</dbReference>
<evidence type="ECO:0000256" key="1">
    <source>
        <dbReference type="ARBA" id="ARBA00004429"/>
    </source>
</evidence>
<dbReference type="EMBL" id="JAGTAR010000037">
    <property type="protein sequence ID" value="MBR8537660.1"/>
    <property type="molecule type" value="Genomic_DNA"/>
</dbReference>
<feature type="transmembrane region" description="Helical" evidence="6">
    <location>
        <begin position="44"/>
        <end position="64"/>
    </location>
</feature>
<dbReference type="GO" id="GO:0022857">
    <property type="term" value="F:transmembrane transporter activity"/>
    <property type="evidence" value="ECO:0007669"/>
    <property type="project" value="InterPro"/>
</dbReference>
<dbReference type="Pfam" id="PF07690">
    <property type="entry name" value="MFS_1"/>
    <property type="match status" value="1"/>
</dbReference>
<feature type="transmembrane region" description="Helical" evidence="6">
    <location>
        <begin position="309"/>
        <end position="330"/>
    </location>
</feature>
<name>A0A941IZ63_9BACT</name>
<dbReference type="RefSeq" id="WP_212192685.1">
    <property type="nucleotide sequence ID" value="NZ_JAGTAR010000037.1"/>
</dbReference>
<dbReference type="GO" id="GO:0005886">
    <property type="term" value="C:plasma membrane"/>
    <property type="evidence" value="ECO:0007669"/>
    <property type="project" value="UniProtKB-SubCell"/>
</dbReference>
<dbReference type="InterPro" id="IPR020846">
    <property type="entry name" value="MFS_dom"/>
</dbReference>
<feature type="transmembrane region" description="Helical" evidence="6">
    <location>
        <begin position="342"/>
        <end position="364"/>
    </location>
</feature>